<keyword evidence="3" id="KW-0862">Zinc</keyword>
<dbReference type="GO" id="GO:0005669">
    <property type="term" value="C:transcription factor TFIID complex"/>
    <property type="evidence" value="ECO:0007669"/>
    <property type="project" value="TreeGrafter"/>
</dbReference>
<keyword evidence="2" id="KW-0677">Repeat</keyword>
<dbReference type="InterPro" id="IPR019775">
    <property type="entry name" value="WD40_repeat_CS"/>
</dbReference>
<dbReference type="SMART" id="SM00184">
    <property type="entry name" value="RING"/>
    <property type="match status" value="1"/>
</dbReference>
<keyword evidence="1 4" id="KW-0853">WD repeat</keyword>
<dbReference type="Gene3D" id="3.30.40.10">
    <property type="entry name" value="Zinc/RING finger domain, C3HC4 (zinc finger)"/>
    <property type="match status" value="1"/>
</dbReference>
<dbReference type="EMBL" id="BFAD01000006">
    <property type="protein sequence ID" value="GBE84535.1"/>
    <property type="molecule type" value="Genomic_DNA"/>
</dbReference>
<comment type="caution">
    <text evidence="6">The sequence shown here is derived from an EMBL/GenBank/DDBJ whole genome shotgun (WGS) entry which is preliminary data.</text>
</comment>
<evidence type="ECO:0000256" key="2">
    <source>
        <dbReference type="ARBA" id="ARBA00022737"/>
    </source>
</evidence>
<dbReference type="GO" id="GO:0006367">
    <property type="term" value="P:transcription initiation at RNA polymerase II promoter"/>
    <property type="evidence" value="ECO:0007669"/>
    <property type="project" value="TreeGrafter"/>
</dbReference>
<dbReference type="InterPro" id="IPR001841">
    <property type="entry name" value="Znf_RING"/>
</dbReference>
<dbReference type="GeneID" id="38781452"/>
<dbReference type="PROSITE" id="PS00678">
    <property type="entry name" value="WD_REPEATS_1"/>
    <property type="match status" value="2"/>
</dbReference>
<feature type="repeat" description="WD" evidence="4">
    <location>
        <begin position="301"/>
        <end position="329"/>
    </location>
</feature>
<organism evidence="6 7">
    <name type="scientific">Sparassis crispa</name>
    <dbReference type="NCBI Taxonomy" id="139825"/>
    <lineage>
        <taxon>Eukaryota</taxon>
        <taxon>Fungi</taxon>
        <taxon>Dikarya</taxon>
        <taxon>Basidiomycota</taxon>
        <taxon>Agaricomycotina</taxon>
        <taxon>Agaricomycetes</taxon>
        <taxon>Polyporales</taxon>
        <taxon>Sparassidaceae</taxon>
        <taxon>Sparassis</taxon>
    </lineage>
</organism>
<proteinExistence type="predicted"/>
<dbReference type="InterPro" id="IPR001680">
    <property type="entry name" value="WD40_rpt"/>
</dbReference>
<evidence type="ECO:0000313" key="6">
    <source>
        <dbReference type="EMBL" id="GBE84535.1"/>
    </source>
</evidence>
<dbReference type="STRING" id="139825.A0A401GQQ8"/>
<dbReference type="InterPro" id="IPR013083">
    <property type="entry name" value="Znf_RING/FYVE/PHD"/>
</dbReference>
<keyword evidence="3" id="KW-0863">Zinc-finger</keyword>
<gene>
    <name evidence="6" type="ORF">SCP_0605140</name>
</gene>
<protein>
    <recommendedName>
        <fullName evidence="5">RING-type domain-containing protein</fullName>
    </recommendedName>
</protein>
<dbReference type="SUPFAM" id="SSF57850">
    <property type="entry name" value="RING/U-box"/>
    <property type="match status" value="1"/>
</dbReference>
<dbReference type="InterPro" id="IPR011047">
    <property type="entry name" value="Quinoprotein_ADH-like_sf"/>
</dbReference>
<sequence length="480" mass="53188">MSLDDHSSGRFLWDKFIDLLPLVRYIPAEAAVSEASVAGVDGWVKSDLKGVLLEDHNSRCYLCLDDFQQPRRRSSLKLELLDDGEPEPLKQCLCGHVFHRYCIDHWMHENDSCFLCRKILYPPEGYEEDGDWAILFNVVRDEAGTIKRAVNVDLLHIFQFKCSQMWCEQGIVFFACWQHGAVVIDTATGSQICVLGDRGLSSMCLNGDRLALITGDGRGRINIWNLADRRIMNTLLGHSDTLQGLEVSQDGNTLFSVADDESLRIWELPDGNMVKIRSAANQPHSLLCQTNTLSQYPLRQVGHVAFTPDGKGFLTGSDDHLLKLWDLATILDQQEPPVRSIDDAEWPVGAESVVDSTKTFTGHTDNISAVAVSYDGRWVLTGSTDHEVHLWDIETTAVQCLLVGEASVTSVSFCVKGDVFSTCCSDGSVQISRDPPSLARLNNCLMFSRLVPGGPTTSVDQSASHPSSRRFLFPGVPRDG</sequence>
<dbReference type="AlphaFoldDB" id="A0A401GQQ8"/>
<dbReference type="SMART" id="SM00320">
    <property type="entry name" value="WD40"/>
    <property type="match status" value="5"/>
</dbReference>
<feature type="domain" description="RING-type" evidence="5">
    <location>
        <begin position="60"/>
        <end position="117"/>
    </location>
</feature>
<dbReference type="SUPFAM" id="SSF50998">
    <property type="entry name" value="Quinoprotein alcohol dehydrogenase-like"/>
    <property type="match status" value="1"/>
</dbReference>
<keyword evidence="3" id="KW-0479">Metal-binding</keyword>
<feature type="repeat" description="WD" evidence="4">
    <location>
        <begin position="235"/>
        <end position="276"/>
    </location>
</feature>
<dbReference type="GO" id="GO:0016251">
    <property type="term" value="F:RNA polymerase II general transcription initiation factor activity"/>
    <property type="evidence" value="ECO:0007669"/>
    <property type="project" value="TreeGrafter"/>
</dbReference>
<dbReference type="Proteomes" id="UP000287166">
    <property type="component" value="Unassembled WGS sequence"/>
</dbReference>
<dbReference type="OrthoDB" id="1068471at2759"/>
<accession>A0A401GQQ8</accession>
<dbReference type="PROSITE" id="PS50089">
    <property type="entry name" value="ZF_RING_2"/>
    <property type="match status" value="1"/>
</dbReference>
<keyword evidence="7" id="KW-1185">Reference proteome</keyword>
<dbReference type="PANTHER" id="PTHR19879:SF1">
    <property type="entry name" value="CANNONBALL-RELATED"/>
    <property type="match status" value="1"/>
</dbReference>
<name>A0A401GQQ8_9APHY</name>
<dbReference type="PRINTS" id="PR00320">
    <property type="entry name" value="GPROTEINBRPT"/>
</dbReference>
<dbReference type="Pfam" id="PF00400">
    <property type="entry name" value="WD40"/>
    <property type="match status" value="4"/>
</dbReference>
<dbReference type="InParanoid" id="A0A401GQQ8"/>
<dbReference type="InterPro" id="IPR020472">
    <property type="entry name" value="WD40_PAC1"/>
</dbReference>
<evidence type="ECO:0000256" key="3">
    <source>
        <dbReference type="PROSITE-ProRule" id="PRU00175"/>
    </source>
</evidence>
<evidence type="ECO:0000256" key="1">
    <source>
        <dbReference type="ARBA" id="ARBA00022574"/>
    </source>
</evidence>
<dbReference type="RefSeq" id="XP_027615448.1">
    <property type="nucleotide sequence ID" value="XM_027759647.1"/>
</dbReference>
<dbReference type="PROSITE" id="PS50082">
    <property type="entry name" value="WD_REPEATS_2"/>
    <property type="match status" value="3"/>
</dbReference>
<reference evidence="6 7" key="1">
    <citation type="journal article" date="2018" name="Sci. Rep.">
        <title>Genome sequence of the cauliflower mushroom Sparassis crispa (Hanabiratake) and its association with beneficial usage.</title>
        <authorList>
            <person name="Kiyama R."/>
            <person name="Furutani Y."/>
            <person name="Kawaguchi K."/>
            <person name="Nakanishi T."/>
        </authorList>
    </citation>
    <scope>NUCLEOTIDE SEQUENCE [LARGE SCALE GENOMIC DNA]</scope>
</reference>
<dbReference type="Gene3D" id="2.130.10.10">
    <property type="entry name" value="YVTN repeat-like/Quinoprotein amine dehydrogenase"/>
    <property type="match status" value="2"/>
</dbReference>
<dbReference type="PROSITE" id="PS50294">
    <property type="entry name" value="WD_REPEATS_REGION"/>
    <property type="match status" value="3"/>
</dbReference>
<feature type="repeat" description="WD" evidence="4">
    <location>
        <begin position="360"/>
        <end position="395"/>
    </location>
</feature>
<dbReference type="GO" id="GO:0008270">
    <property type="term" value="F:zinc ion binding"/>
    <property type="evidence" value="ECO:0007669"/>
    <property type="project" value="UniProtKB-KW"/>
</dbReference>
<evidence type="ECO:0000256" key="4">
    <source>
        <dbReference type="PROSITE-ProRule" id="PRU00221"/>
    </source>
</evidence>
<dbReference type="PANTHER" id="PTHR19879">
    <property type="entry name" value="TRANSCRIPTION INITIATION FACTOR TFIID"/>
    <property type="match status" value="1"/>
</dbReference>
<evidence type="ECO:0000313" key="7">
    <source>
        <dbReference type="Proteomes" id="UP000287166"/>
    </source>
</evidence>
<dbReference type="InterPro" id="IPR015943">
    <property type="entry name" value="WD40/YVTN_repeat-like_dom_sf"/>
</dbReference>
<evidence type="ECO:0000259" key="5">
    <source>
        <dbReference type="PROSITE" id="PS50089"/>
    </source>
</evidence>